<dbReference type="InterPro" id="IPR021109">
    <property type="entry name" value="Peptidase_aspartic_dom_sf"/>
</dbReference>
<proteinExistence type="predicted"/>
<evidence type="ECO:0000313" key="2">
    <source>
        <dbReference type="EnsemblPlants" id="KQL08609"/>
    </source>
</evidence>
<reference evidence="2" key="2">
    <citation type="submission" date="2018-08" db="UniProtKB">
        <authorList>
            <consortium name="EnsemblPlants"/>
        </authorList>
    </citation>
    <scope>IDENTIFICATION</scope>
    <source>
        <strain evidence="2">Yugu1</strain>
    </source>
</reference>
<dbReference type="Gramene" id="KQL08609">
    <property type="protein sequence ID" value="KQL08609"/>
    <property type="gene ID" value="SETIT_004824mg"/>
</dbReference>
<dbReference type="Gene3D" id="2.40.70.10">
    <property type="entry name" value="Acid Proteases"/>
    <property type="match status" value="1"/>
</dbReference>
<dbReference type="EMBL" id="AGNK02003460">
    <property type="status" value="NOT_ANNOTATED_CDS"/>
    <property type="molecule type" value="Genomic_DNA"/>
</dbReference>
<dbReference type="HOGENOM" id="CLU_1301562_0_0_1"/>
<protein>
    <recommendedName>
        <fullName evidence="1">Xylanase inhibitor C-terminal domain-containing protein</fullName>
    </recommendedName>
</protein>
<dbReference type="InterPro" id="IPR032799">
    <property type="entry name" value="TAXi_C"/>
</dbReference>
<evidence type="ECO:0000313" key="3">
    <source>
        <dbReference type="Proteomes" id="UP000004995"/>
    </source>
</evidence>
<reference evidence="3" key="1">
    <citation type="journal article" date="2012" name="Nat. Biotechnol.">
        <title>Reference genome sequence of the model plant Setaria.</title>
        <authorList>
            <person name="Bennetzen J.L."/>
            <person name="Schmutz J."/>
            <person name="Wang H."/>
            <person name="Percifield R."/>
            <person name="Hawkins J."/>
            <person name="Pontaroli A.C."/>
            <person name="Estep M."/>
            <person name="Feng L."/>
            <person name="Vaughn J.N."/>
            <person name="Grimwood J."/>
            <person name="Jenkins J."/>
            <person name="Barry K."/>
            <person name="Lindquist E."/>
            <person name="Hellsten U."/>
            <person name="Deshpande S."/>
            <person name="Wang X."/>
            <person name="Wu X."/>
            <person name="Mitros T."/>
            <person name="Triplett J."/>
            <person name="Yang X."/>
            <person name="Ye C.Y."/>
            <person name="Mauro-Herrera M."/>
            <person name="Wang L."/>
            <person name="Li P."/>
            <person name="Sharma M."/>
            <person name="Sharma R."/>
            <person name="Ronald P.C."/>
            <person name="Panaud O."/>
            <person name="Kellogg E.A."/>
            <person name="Brutnell T.P."/>
            <person name="Doust A.N."/>
            <person name="Tuskan G.A."/>
            <person name="Rokhsar D."/>
            <person name="Devos K.M."/>
        </authorList>
    </citation>
    <scope>NUCLEOTIDE SEQUENCE [LARGE SCALE GENOMIC DNA]</scope>
    <source>
        <strain evidence="3">cv. Yugu1</strain>
    </source>
</reference>
<organism evidence="2 3">
    <name type="scientific">Setaria italica</name>
    <name type="common">Foxtail millet</name>
    <name type="synonym">Panicum italicum</name>
    <dbReference type="NCBI Taxonomy" id="4555"/>
    <lineage>
        <taxon>Eukaryota</taxon>
        <taxon>Viridiplantae</taxon>
        <taxon>Streptophyta</taxon>
        <taxon>Embryophyta</taxon>
        <taxon>Tracheophyta</taxon>
        <taxon>Spermatophyta</taxon>
        <taxon>Magnoliopsida</taxon>
        <taxon>Liliopsida</taxon>
        <taxon>Poales</taxon>
        <taxon>Poaceae</taxon>
        <taxon>PACMAD clade</taxon>
        <taxon>Panicoideae</taxon>
        <taxon>Panicodae</taxon>
        <taxon>Paniceae</taxon>
        <taxon>Cenchrinae</taxon>
        <taxon>Setaria</taxon>
    </lineage>
</organism>
<dbReference type="eggNOG" id="KOG1339">
    <property type="taxonomic scope" value="Eukaryota"/>
</dbReference>
<dbReference type="SUPFAM" id="SSF50630">
    <property type="entry name" value="Acid proteases"/>
    <property type="match status" value="1"/>
</dbReference>
<sequence length="212" mass="23107">MHPAASRRSARGFGGRFAMCLPAFAAFGDTPVYLGTESRGLVEYTGSIPYAPLLANPRNPGQRPLHPRQGHLRELARRGRGGLPAQRGKMKDVKRVPAVKPFQLCYNGAFPLLKRPISYDVPRIDLELAGARSNWTVFNNNDLVQVDGAMCVGILEMGPGAMPVDGELAMVIGGKTMENNLLVFDLEKGVLGFSMLLDFQLTSCYSSNLSRL</sequence>
<dbReference type="Pfam" id="PF14541">
    <property type="entry name" value="TAXi_C"/>
    <property type="match status" value="1"/>
</dbReference>
<accession>K3XSC5</accession>
<dbReference type="Proteomes" id="UP000004995">
    <property type="component" value="Unassembled WGS sequence"/>
</dbReference>
<dbReference type="STRING" id="4555.K3XSC5"/>
<keyword evidence="3" id="KW-1185">Reference proteome</keyword>
<dbReference type="PANTHER" id="PTHR47965">
    <property type="entry name" value="ASPARTYL PROTEASE-RELATED"/>
    <property type="match status" value="1"/>
</dbReference>
<dbReference type="GO" id="GO:0006508">
    <property type="term" value="P:proteolysis"/>
    <property type="evidence" value="ECO:0007669"/>
    <property type="project" value="InterPro"/>
</dbReference>
<name>K3XSC5_SETIT</name>
<evidence type="ECO:0000259" key="1">
    <source>
        <dbReference type="Pfam" id="PF14541"/>
    </source>
</evidence>
<dbReference type="GO" id="GO:0004190">
    <property type="term" value="F:aspartic-type endopeptidase activity"/>
    <property type="evidence" value="ECO:0007669"/>
    <property type="project" value="InterPro"/>
</dbReference>
<dbReference type="AlphaFoldDB" id="K3XSC5"/>
<dbReference type="PANTHER" id="PTHR47965:SF47">
    <property type="entry name" value="OS01G0937600 PROTEIN"/>
    <property type="match status" value="1"/>
</dbReference>
<feature type="domain" description="Xylanase inhibitor C-terminal" evidence="1">
    <location>
        <begin position="91"/>
        <end position="194"/>
    </location>
</feature>
<dbReference type="InterPro" id="IPR001461">
    <property type="entry name" value="Aspartic_peptidase_A1"/>
</dbReference>
<dbReference type="EnsemblPlants" id="KQL08609">
    <property type="protein sequence ID" value="KQL08609"/>
    <property type="gene ID" value="SETIT_004824mg"/>
</dbReference>
<dbReference type="InParanoid" id="K3XSC5"/>